<dbReference type="CDD" id="cd05476">
    <property type="entry name" value="pepsin_A_like_plant"/>
    <property type="match status" value="1"/>
</dbReference>
<dbReference type="InterPro" id="IPR034161">
    <property type="entry name" value="Pepsin-like_plant"/>
</dbReference>
<name>A0AAW1H0E6_SAPOF</name>
<dbReference type="InterPro" id="IPR032799">
    <property type="entry name" value="TAXi_C"/>
</dbReference>
<keyword evidence="2" id="KW-0645">Protease</keyword>
<dbReference type="Gene3D" id="2.40.70.10">
    <property type="entry name" value="Acid Proteases"/>
    <property type="match status" value="2"/>
</dbReference>
<dbReference type="AlphaFoldDB" id="A0AAW1H0E6"/>
<evidence type="ECO:0000256" key="4">
    <source>
        <dbReference type="ARBA" id="ARBA00022801"/>
    </source>
</evidence>
<dbReference type="GO" id="GO:0006508">
    <property type="term" value="P:proteolysis"/>
    <property type="evidence" value="ECO:0007669"/>
    <property type="project" value="UniProtKB-KW"/>
</dbReference>
<dbReference type="SUPFAM" id="SSF50630">
    <property type="entry name" value="Acid proteases"/>
    <property type="match status" value="1"/>
</dbReference>
<evidence type="ECO:0000313" key="7">
    <source>
        <dbReference type="EMBL" id="KAK9669818.1"/>
    </source>
</evidence>
<organism evidence="7 8">
    <name type="scientific">Saponaria officinalis</name>
    <name type="common">Common soapwort</name>
    <name type="synonym">Lychnis saponaria</name>
    <dbReference type="NCBI Taxonomy" id="3572"/>
    <lineage>
        <taxon>Eukaryota</taxon>
        <taxon>Viridiplantae</taxon>
        <taxon>Streptophyta</taxon>
        <taxon>Embryophyta</taxon>
        <taxon>Tracheophyta</taxon>
        <taxon>Spermatophyta</taxon>
        <taxon>Magnoliopsida</taxon>
        <taxon>eudicotyledons</taxon>
        <taxon>Gunneridae</taxon>
        <taxon>Pentapetalae</taxon>
        <taxon>Caryophyllales</taxon>
        <taxon>Caryophyllaceae</taxon>
        <taxon>Caryophylleae</taxon>
        <taxon>Saponaria</taxon>
    </lineage>
</organism>
<keyword evidence="5" id="KW-0325">Glycoprotein</keyword>
<protein>
    <recommendedName>
        <fullName evidence="6">Peptidase A1 domain-containing protein</fullName>
    </recommendedName>
</protein>
<dbReference type="Pfam" id="PF14543">
    <property type="entry name" value="TAXi_N"/>
    <property type="match status" value="1"/>
</dbReference>
<keyword evidence="8" id="KW-1185">Reference proteome</keyword>
<reference evidence="7" key="1">
    <citation type="submission" date="2024-03" db="EMBL/GenBank/DDBJ databases">
        <title>WGS assembly of Saponaria officinalis var. Norfolk2.</title>
        <authorList>
            <person name="Jenkins J."/>
            <person name="Shu S."/>
            <person name="Grimwood J."/>
            <person name="Barry K."/>
            <person name="Goodstein D."/>
            <person name="Schmutz J."/>
            <person name="Leebens-Mack J."/>
            <person name="Osbourn A."/>
        </authorList>
    </citation>
    <scope>NUCLEOTIDE SEQUENCE [LARGE SCALE GENOMIC DNA]</scope>
    <source>
        <strain evidence="7">JIC</strain>
    </source>
</reference>
<dbReference type="Pfam" id="PF14541">
    <property type="entry name" value="TAXi_C"/>
    <property type="match status" value="1"/>
</dbReference>
<dbReference type="EMBL" id="JBDFQZ010000013">
    <property type="protein sequence ID" value="KAK9669818.1"/>
    <property type="molecule type" value="Genomic_DNA"/>
</dbReference>
<evidence type="ECO:0000256" key="1">
    <source>
        <dbReference type="ARBA" id="ARBA00007447"/>
    </source>
</evidence>
<sequence length="372" mass="42439">MAKSSYYITQLAFGTGPGLLNPYLLLDTACEETWVQCEGCNPCMNYEGKNFLYTASRSYRRMSINDRMCDPPLAYEGSCCLNITYIHEARTVGFIGRDTFYFKNAKTGNIDVYKDLAFGCGLKNTDFNFGPNTWPNNLIAGIHGLAPGPRSFLWQLHSQIKGRFSYCLVSWTLQSPGTSHMYFGDDAQIHGDNVRIVQTIPMHAERRYHLYLNGISVDGARLPIDMSTFELDTTTYQRGFFIDSGSPYTYLAKSVFIIIKKAIIKYFEDRFGWKPMPQGQIFDLCYSTYPNDPQSFPTMIFHFRQVGQGEVDWIMNKDNLFQILGKNEGFCFTMLDINDPGPNMFGAFQQSNFNILYDVDNGLLSFVPEKCQ</sequence>
<comment type="similarity">
    <text evidence="1">Belongs to the peptidase A1 family.</text>
</comment>
<dbReference type="PANTHER" id="PTHR47967">
    <property type="entry name" value="OS07G0603500 PROTEIN-RELATED"/>
    <property type="match status" value="1"/>
</dbReference>
<keyword evidence="4" id="KW-0378">Hydrolase</keyword>
<evidence type="ECO:0000259" key="6">
    <source>
        <dbReference type="PROSITE" id="PS51767"/>
    </source>
</evidence>
<evidence type="ECO:0000256" key="3">
    <source>
        <dbReference type="ARBA" id="ARBA00022750"/>
    </source>
</evidence>
<dbReference type="InterPro" id="IPR021109">
    <property type="entry name" value="Peptidase_aspartic_dom_sf"/>
</dbReference>
<feature type="domain" description="Peptidase A1" evidence="6">
    <location>
        <begin position="7"/>
        <end position="367"/>
    </location>
</feature>
<proteinExistence type="inferred from homology"/>
<dbReference type="InterPro" id="IPR033121">
    <property type="entry name" value="PEPTIDASE_A1"/>
</dbReference>
<dbReference type="InterPro" id="IPR051708">
    <property type="entry name" value="Plant_Aspart_Prot_A1"/>
</dbReference>
<comment type="caution">
    <text evidence="7">The sequence shown here is derived from an EMBL/GenBank/DDBJ whole genome shotgun (WGS) entry which is preliminary data.</text>
</comment>
<dbReference type="Proteomes" id="UP001443914">
    <property type="component" value="Unassembled WGS sequence"/>
</dbReference>
<evidence type="ECO:0000313" key="8">
    <source>
        <dbReference type="Proteomes" id="UP001443914"/>
    </source>
</evidence>
<dbReference type="GO" id="GO:0005576">
    <property type="term" value="C:extracellular region"/>
    <property type="evidence" value="ECO:0007669"/>
    <property type="project" value="TreeGrafter"/>
</dbReference>
<dbReference type="PROSITE" id="PS51767">
    <property type="entry name" value="PEPTIDASE_A1"/>
    <property type="match status" value="1"/>
</dbReference>
<evidence type="ECO:0000256" key="2">
    <source>
        <dbReference type="ARBA" id="ARBA00022670"/>
    </source>
</evidence>
<keyword evidence="3" id="KW-0064">Aspartyl protease</keyword>
<accession>A0AAW1H0E6</accession>
<dbReference type="InterPro" id="IPR032861">
    <property type="entry name" value="TAXi_N"/>
</dbReference>
<dbReference type="GO" id="GO:0004190">
    <property type="term" value="F:aspartic-type endopeptidase activity"/>
    <property type="evidence" value="ECO:0007669"/>
    <property type="project" value="UniProtKB-KW"/>
</dbReference>
<dbReference type="PANTHER" id="PTHR47967:SF128">
    <property type="entry name" value="ASPARTIC PROTEINASE CDR1-LIKE"/>
    <property type="match status" value="1"/>
</dbReference>
<gene>
    <name evidence="7" type="ORF">RND81_13G156500</name>
</gene>
<evidence type="ECO:0000256" key="5">
    <source>
        <dbReference type="ARBA" id="ARBA00023180"/>
    </source>
</evidence>